<dbReference type="PANTHER" id="PTHR23180:SF399">
    <property type="entry name" value="BLOWN FUSE, ISOFORM A-RELATED"/>
    <property type="match status" value="1"/>
</dbReference>
<dbReference type="InterPro" id="IPR004148">
    <property type="entry name" value="BAR_dom"/>
</dbReference>
<dbReference type="InterPro" id="IPR045258">
    <property type="entry name" value="ACAP1/2/3-like"/>
</dbReference>
<dbReference type="Gene3D" id="1.20.1270.60">
    <property type="entry name" value="Arfaptin homology (AH) domain/BAR domain"/>
    <property type="match status" value="1"/>
</dbReference>
<name>A0A2A2JKT9_9BILA</name>
<evidence type="ECO:0000313" key="4">
    <source>
        <dbReference type="EMBL" id="PAV62172.1"/>
    </source>
</evidence>
<dbReference type="AlphaFoldDB" id="A0A2A2JKT9"/>
<feature type="domain" description="BAR" evidence="3">
    <location>
        <begin position="57"/>
        <end position="209"/>
    </location>
</feature>
<keyword evidence="2" id="KW-0862">Zinc</keyword>
<dbReference type="GO" id="GO:0046872">
    <property type="term" value="F:metal ion binding"/>
    <property type="evidence" value="ECO:0007669"/>
    <property type="project" value="UniProtKB-KW"/>
</dbReference>
<keyword evidence="5" id="KW-1185">Reference proteome</keyword>
<dbReference type="GO" id="GO:0005737">
    <property type="term" value="C:cytoplasm"/>
    <property type="evidence" value="ECO:0007669"/>
    <property type="project" value="InterPro"/>
</dbReference>
<dbReference type="Proteomes" id="UP000218231">
    <property type="component" value="Unassembled WGS sequence"/>
</dbReference>
<organism evidence="4 5">
    <name type="scientific">Diploscapter pachys</name>
    <dbReference type="NCBI Taxonomy" id="2018661"/>
    <lineage>
        <taxon>Eukaryota</taxon>
        <taxon>Metazoa</taxon>
        <taxon>Ecdysozoa</taxon>
        <taxon>Nematoda</taxon>
        <taxon>Chromadorea</taxon>
        <taxon>Rhabditida</taxon>
        <taxon>Rhabditina</taxon>
        <taxon>Rhabditomorpha</taxon>
        <taxon>Rhabditoidea</taxon>
        <taxon>Rhabditidae</taxon>
        <taxon>Diploscapter</taxon>
    </lineage>
</organism>
<sequence length="220" mass="24302">MTSTNGGSIYSQLPQPENIDFTEAIKDSPRFRASIAQHVVYFSRLENRLNEALSDAFGHTLTLSKAYHEQSSIIIYNKLNNFIKSELAKVQEAKAHFESMSANMDEALMKNASGSRAKPGDAVEGRNALTAVGACFAHTTLDYVAQINIAHSHKDYQILDALWSFVRETSAFFSKGHAFFDEWTASDNGAVSDAIAALQAKTRVVERKMQDVHSLVPKVS</sequence>
<dbReference type="PANTHER" id="PTHR23180">
    <property type="entry name" value="CENTAURIN/ARF"/>
    <property type="match status" value="1"/>
</dbReference>
<evidence type="ECO:0000313" key="5">
    <source>
        <dbReference type="Proteomes" id="UP000218231"/>
    </source>
</evidence>
<dbReference type="Pfam" id="PF16746">
    <property type="entry name" value="BAR_3"/>
    <property type="match status" value="1"/>
</dbReference>
<dbReference type="OrthoDB" id="10070851at2759"/>
<evidence type="ECO:0000259" key="3">
    <source>
        <dbReference type="Pfam" id="PF16746"/>
    </source>
</evidence>
<accession>A0A2A2JKT9</accession>
<gene>
    <name evidence="4" type="ORF">WR25_16976</name>
</gene>
<protein>
    <recommendedName>
        <fullName evidence="3">BAR domain-containing protein</fullName>
    </recommendedName>
</protein>
<evidence type="ECO:0000256" key="1">
    <source>
        <dbReference type="ARBA" id="ARBA00022723"/>
    </source>
</evidence>
<comment type="caution">
    <text evidence="4">The sequence shown here is derived from an EMBL/GenBank/DDBJ whole genome shotgun (WGS) entry which is preliminary data.</text>
</comment>
<dbReference type="InterPro" id="IPR027267">
    <property type="entry name" value="AH/BAR_dom_sf"/>
</dbReference>
<dbReference type="EMBL" id="LIAE01010384">
    <property type="protein sequence ID" value="PAV62172.1"/>
    <property type="molecule type" value="Genomic_DNA"/>
</dbReference>
<keyword evidence="1" id="KW-0479">Metal-binding</keyword>
<dbReference type="GO" id="GO:0005096">
    <property type="term" value="F:GTPase activator activity"/>
    <property type="evidence" value="ECO:0007669"/>
    <property type="project" value="InterPro"/>
</dbReference>
<evidence type="ECO:0000256" key="2">
    <source>
        <dbReference type="ARBA" id="ARBA00022833"/>
    </source>
</evidence>
<reference evidence="4 5" key="1">
    <citation type="journal article" date="2017" name="Curr. Biol.">
        <title>Genome architecture and evolution of a unichromosomal asexual nematode.</title>
        <authorList>
            <person name="Fradin H."/>
            <person name="Zegar C."/>
            <person name="Gutwein M."/>
            <person name="Lucas J."/>
            <person name="Kovtun M."/>
            <person name="Corcoran D."/>
            <person name="Baugh L.R."/>
            <person name="Kiontke K."/>
            <person name="Gunsalus K."/>
            <person name="Fitch D.H."/>
            <person name="Piano F."/>
        </authorList>
    </citation>
    <scope>NUCLEOTIDE SEQUENCE [LARGE SCALE GENOMIC DNA]</scope>
    <source>
        <strain evidence="4">PF1309</strain>
    </source>
</reference>
<dbReference type="SUPFAM" id="SSF103657">
    <property type="entry name" value="BAR/IMD domain-like"/>
    <property type="match status" value="1"/>
</dbReference>
<proteinExistence type="predicted"/>
<dbReference type="STRING" id="2018661.A0A2A2JKT9"/>